<name>A0A0F0CU76_9BACT</name>
<dbReference type="Pfam" id="PF04892">
    <property type="entry name" value="VanZ"/>
    <property type="match status" value="1"/>
</dbReference>
<dbReference type="AlphaFoldDB" id="A0A0F0CU76"/>
<feature type="transmembrane region" description="Helical" evidence="1">
    <location>
        <begin position="37"/>
        <end position="55"/>
    </location>
</feature>
<dbReference type="EMBL" id="JYNY01000114">
    <property type="protein sequence ID" value="KJJ85589.1"/>
    <property type="molecule type" value="Genomic_DNA"/>
</dbReference>
<reference evidence="3 4" key="1">
    <citation type="submission" date="2015-02" db="EMBL/GenBank/DDBJ databases">
        <title>Single-cell genomics of uncultivated deep-branching MTB reveals a conserved set of magnetosome genes.</title>
        <authorList>
            <person name="Kolinko S."/>
            <person name="Richter M."/>
            <person name="Glockner F.O."/>
            <person name="Brachmann A."/>
            <person name="Schuler D."/>
        </authorList>
    </citation>
    <scope>NUCLEOTIDE SEQUENCE [LARGE SCALE GENOMIC DNA]</scope>
    <source>
        <strain evidence="3">SKK-01</strain>
    </source>
</reference>
<comment type="caution">
    <text evidence="3">The sequence shown here is derived from an EMBL/GenBank/DDBJ whole genome shotgun (WGS) entry which is preliminary data.</text>
</comment>
<evidence type="ECO:0000313" key="4">
    <source>
        <dbReference type="Proteomes" id="UP000033428"/>
    </source>
</evidence>
<protein>
    <submittedName>
        <fullName evidence="3">Integral membrane protein</fullName>
    </submittedName>
</protein>
<keyword evidence="4" id="KW-1185">Reference proteome</keyword>
<gene>
    <name evidence="3" type="ORF">OMAG_000544</name>
</gene>
<organism evidence="3 4">
    <name type="scientific">Candidatus Omnitrophus magneticus</name>
    <dbReference type="NCBI Taxonomy" id="1609969"/>
    <lineage>
        <taxon>Bacteria</taxon>
        <taxon>Pseudomonadati</taxon>
        <taxon>Candidatus Omnitrophota</taxon>
        <taxon>Candidatus Omnitrophus</taxon>
    </lineage>
</organism>
<dbReference type="PANTHER" id="PTHR28008:SF1">
    <property type="entry name" value="DOMAIN PROTEIN, PUTATIVE (AFU_ORTHOLOGUE AFUA_3G10980)-RELATED"/>
    <property type="match status" value="1"/>
</dbReference>
<dbReference type="PANTHER" id="PTHR28008">
    <property type="entry name" value="DOMAIN PROTEIN, PUTATIVE (AFU_ORTHOLOGUE AFUA_3G10980)-RELATED"/>
    <property type="match status" value="1"/>
</dbReference>
<dbReference type="NCBIfam" id="NF037970">
    <property type="entry name" value="vanZ_1"/>
    <property type="match status" value="1"/>
</dbReference>
<feature type="transmembrane region" description="Helical" evidence="1">
    <location>
        <begin position="93"/>
        <end position="113"/>
    </location>
</feature>
<feature type="domain" description="VanZ-like" evidence="2">
    <location>
        <begin position="32"/>
        <end position="140"/>
    </location>
</feature>
<proteinExistence type="predicted"/>
<accession>A0A0F0CU76</accession>
<evidence type="ECO:0000256" key="1">
    <source>
        <dbReference type="SAM" id="Phobius"/>
    </source>
</evidence>
<dbReference type="InterPro" id="IPR006976">
    <property type="entry name" value="VanZ-like"/>
</dbReference>
<keyword evidence="1" id="KW-1133">Transmembrane helix</keyword>
<keyword evidence="1" id="KW-0812">Transmembrane</keyword>
<feature type="transmembrane region" description="Helical" evidence="1">
    <location>
        <begin position="119"/>
        <end position="141"/>
    </location>
</feature>
<dbReference type="Proteomes" id="UP000033428">
    <property type="component" value="Unassembled WGS sequence"/>
</dbReference>
<sequence>MWYAASFVWGLLILILSITPGDVLVKYVGNNADKAGHFVMYTIFALLLVGGRVFYQKQNSGEKQVYSLKDIHRAIKEKISLKFLISQLTRTNLFILILCGVYGIVIEFIQLFIPGRTSSALDALSNTAGVLLGIFLGKFLYGRNKTI</sequence>
<evidence type="ECO:0000259" key="2">
    <source>
        <dbReference type="Pfam" id="PF04892"/>
    </source>
</evidence>
<keyword evidence="1" id="KW-0472">Membrane</keyword>
<evidence type="ECO:0000313" key="3">
    <source>
        <dbReference type="EMBL" id="KJJ85589.1"/>
    </source>
</evidence>